<dbReference type="InterPro" id="IPR003018">
    <property type="entry name" value="GAF"/>
</dbReference>
<evidence type="ECO:0000256" key="3">
    <source>
        <dbReference type="ARBA" id="ARBA00051114"/>
    </source>
</evidence>
<evidence type="ECO:0000256" key="2">
    <source>
        <dbReference type="ARBA" id="ARBA00022777"/>
    </source>
</evidence>
<feature type="domain" description="Response regulatory" evidence="5">
    <location>
        <begin position="4"/>
        <end position="114"/>
    </location>
</feature>
<dbReference type="InterPro" id="IPR001633">
    <property type="entry name" value="EAL_dom"/>
</dbReference>
<dbReference type="PROSITE" id="PS50887">
    <property type="entry name" value="GGDEF"/>
    <property type="match status" value="1"/>
</dbReference>
<dbReference type="PROSITE" id="PS50110">
    <property type="entry name" value="RESPONSE_REGULATORY"/>
    <property type="match status" value="1"/>
</dbReference>
<dbReference type="OrthoDB" id="9813903at2"/>
<evidence type="ECO:0000259" key="8">
    <source>
        <dbReference type="PROSITE" id="PS50887"/>
    </source>
</evidence>
<protein>
    <submittedName>
        <fullName evidence="9">PAS domain S-box-containing protein/diguanylate cyclase (GGDEF)-like protein</fullName>
    </submittedName>
</protein>
<dbReference type="InterPro" id="IPR052155">
    <property type="entry name" value="Biofilm_reg_signaling"/>
</dbReference>
<reference evidence="9 10" key="1">
    <citation type="submission" date="2018-06" db="EMBL/GenBank/DDBJ databases">
        <title>Genomic Encyclopedia of Type Strains, Phase III (KMG-III): the genomes of soil and plant-associated and newly described type strains.</title>
        <authorList>
            <person name="Whitman W."/>
        </authorList>
    </citation>
    <scope>NUCLEOTIDE SEQUENCE [LARGE SCALE GENOMIC DNA]</scope>
    <source>
        <strain evidence="9 10">CECT 7646</strain>
    </source>
</reference>
<feature type="domain" description="GGDEF" evidence="8">
    <location>
        <begin position="480"/>
        <end position="618"/>
    </location>
</feature>
<dbReference type="NCBIfam" id="TIGR00254">
    <property type="entry name" value="GGDEF"/>
    <property type="match status" value="1"/>
</dbReference>
<dbReference type="PANTHER" id="PTHR44757:SF2">
    <property type="entry name" value="BIOFILM ARCHITECTURE MAINTENANCE PROTEIN MBAA"/>
    <property type="match status" value="1"/>
</dbReference>
<dbReference type="AlphaFoldDB" id="A0A318SHR6"/>
<dbReference type="SMART" id="SM00267">
    <property type="entry name" value="GGDEF"/>
    <property type="match status" value="1"/>
</dbReference>
<comment type="caution">
    <text evidence="9">The sequence shown here is derived from an EMBL/GenBank/DDBJ whole genome shotgun (WGS) entry which is preliminary data.</text>
</comment>
<name>A0A318SHR6_9BURK</name>
<evidence type="ECO:0000313" key="10">
    <source>
        <dbReference type="Proteomes" id="UP000247540"/>
    </source>
</evidence>
<dbReference type="FunFam" id="3.30.70.270:FF:000001">
    <property type="entry name" value="Diguanylate cyclase domain protein"/>
    <property type="match status" value="1"/>
</dbReference>
<dbReference type="InterPro" id="IPR035965">
    <property type="entry name" value="PAS-like_dom_sf"/>
</dbReference>
<dbReference type="Gene3D" id="3.40.50.2300">
    <property type="match status" value="1"/>
</dbReference>
<dbReference type="NCBIfam" id="TIGR00229">
    <property type="entry name" value="sensory_box"/>
    <property type="match status" value="1"/>
</dbReference>
<dbReference type="SUPFAM" id="SSF52172">
    <property type="entry name" value="CheY-like"/>
    <property type="match status" value="1"/>
</dbReference>
<dbReference type="EMBL" id="QJTC01000007">
    <property type="protein sequence ID" value="PYE78375.1"/>
    <property type="molecule type" value="Genomic_DNA"/>
</dbReference>
<evidence type="ECO:0000313" key="9">
    <source>
        <dbReference type="EMBL" id="PYE78375.1"/>
    </source>
</evidence>
<dbReference type="PROSITE" id="PS50883">
    <property type="entry name" value="EAL"/>
    <property type="match status" value="1"/>
</dbReference>
<dbReference type="InterPro" id="IPR029787">
    <property type="entry name" value="Nucleotide_cyclase"/>
</dbReference>
<dbReference type="RefSeq" id="WP_110465183.1">
    <property type="nucleotide sequence ID" value="NZ_JAMOFZ010000007.1"/>
</dbReference>
<dbReference type="PROSITE" id="PS50113">
    <property type="entry name" value="PAC"/>
    <property type="match status" value="1"/>
</dbReference>
<dbReference type="SUPFAM" id="SSF55785">
    <property type="entry name" value="PYP-like sensor domain (PAS domain)"/>
    <property type="match status" value="1"/>
</dbReference>
<dbReference type="SUPFAM" id="SSF141868">
    <property type="entry name" value="EAL domain-like"/>
    <property type="match status" value="1"/>
</dbReference>
<dbReference type="SMART" id="SM00052">
    <property type="entry name" value="EAL"/>
    <property type="match status" value="1"/>
</dbReference>
<dbReference type="PANTHER" id="PTHR44757">
    <property type="entry name" value="DIGUANYLATE CYCLASE DGCP"/>
    <property type="match status" value="1"/>
</dbReference>
<dbReference type="FunFam" id="3.20.20.450:FF:000001">
    <property type="entry name" value="Cyclic di-GMP phosphodiesterase yahA"/>
    <property type="match status" value="1"/>
</dbReference>
<dbReference type="InterPro" id="IPR000160">
    <property type="entry name" value="GGDEF_dom"/>
</dbReference>
<dbReference type="SUPFAM" id="SSF55073">
    <property type="entry name" value="Nucleotide cyclase"/>
    <property type="match status" value="1"/>
</dbReference>
<dbReference type="Gene3D" id="3.30.450.40">
    <property type="match status" value="1"/>
</dbReference>
<keyword evidence="1" id="KW-0808">Transferase</keyword>
<evidence type="ECO:0000259" key="6">
    <source>
        <dbReference type="PROSITE" id="PS50113"/>
    </source>
</evidence>
<comment type="caution">
    <text evidence="4">Lacks conserved residue(s) required for the propagation of feature annotation.</text>
</comment>
<feature type="domain" description="EAL" evidence="7">
    <location>
        <begin position="627"/>
        <end position="878"/>
    </location>
</feature>
<dbReference type="GO" id="GO:0016301">
    <property type="term" value="F:kinase activity"/>
    <property type="evidence" value="ECO:0007669"/>
    <property type="project" value="UniProtKB-KW"/>
</dbReference>
<dbReference type="InterPro" id="IPR011006">
    <property type="entry name" value="CheY-like_superfamily"/>
</dbReference>
<dbReference type="InterPro" id="IPR001789">
    <property type="entry name" value="Sig_transdc_resp-reg_receiver"/>
</dbReference>
<dbReference type="Gene3D" id="3.20.20.450">
    <property type="entry name" value="EAL domain"/>
    <property type="match status" value="1"/>
</dbReference>
<evidence type="ECO:0000256" key="4">
    <source>
        <dbReference type="PROSITE-ProRule" id="PRU00169"/>
    </source>
</evidence>
<organism evidence="9 10">
    <name type="scientific">Xylophilus ampelinus</name>
    <dbReference type="NCBI Taxonomy" id="54067"/>
    <lineage>
        <taxon>Bacteria</taxon>
        <taxon>Pseudomonadati</taxon>
        <taxon>Pseudomonadota</taxon>
        <taxon>Betaproteobacteria</taxon>
        <taxon>Burkholderiales</taxon>
        <taxon>Xylophilus</taxon>
    </lineage>
</organism>
<keyword evidence="10" id="KW-1185">Reference proteome</keyword>
<dbReference type="InterPro" id="IPR035919">
    <property type="entry name" value="EAL_sf"/>
</dbReference>
<evidence type="ECO:0000259" key="5">
    <source>
        <dbReference type="PROSITE" id="PS50110"/>
    </source>
</evidence>
<accession>A0A318SHR6</accession>
<dbReference type="InterPro" id="IPR043128">
    <property type="entry name" value="Rev_trsase/Diguanyl_cyclase"/>
</dbReference>
<comment type="catalytic activity">
    <reaction evidence="3">
        <text>3',3'-c-di-GMP + H2O = 5'-phosphoguanylyl(3'-&gt;5')guanosine + H(+)</text>
        <dbReference type="Rhea" id="RHEA:24902"/>
        <dbReference type="ChEBI" id="CHEBI:15377"/>
        <dbReference type="ChEBI" id="CHEBI:15378"/>
        <dbReference type="ChEBI" id="CHEBI:58754"/>
        <dbReference type="ChEBI" id="CHEBI:58805"/>
        <dbReference type="EC" id="3.1.4.52"/>
    </reaction>
    <physiologicalReaction direction="left-to-right" evidence="3">
        <dbReference type="Rhea" id="RHEA:24903"/>
    </physiologicalReaction>
</comment>
<gene>
    <name evidence="9" type="ORF">DFQ15_10725</name>
</gene>
<dbReference type="Pfam" id="PF13185">
    <property type="entry name" value="GAF_2"/>
    <property type="match status" value="1"/>
</dbReference>
<dbReference type="Proteomes" id="UP000247540">
    <property type="component" value="Unassembled WGS sequence"/>
</dbReference>
<dbReference type="GO" id="GO:0000160">
    <property type="term" value="P:phosphorelay signal transduction system"/>
    <property type="evidence" value="ECO:0007669"/>
    <property type="project" value="InterPro"/>
</dbReference>
<dbReference type="InterPro" id="IPR000014">
    <property type="entry name" value="PAS"/>
</dbReference>
<keyword evidence="2" id="KW-0418">Kinase</keyword>
<dbReference type="InterPro" id="IPR029016">
    <property type="entry name" value="GAF-like_dom_sf"/>
</dbReference>
<proteinExistence type="predicted"/>
<dbReference type="CDD" id="cd01948">
    <property type="entry name" value="EAL"/>
    <property type="match status" value="1"/>
</dbReference>
<dbReference type="GO" id="GO:0071732">
    <property type="term" value="P:cellular response to nitric oxide"/>
    <property type="evidence" value="ECO:0007669"/>
    <property type="project" value="UniProtKB-ARBA"/>
</dbReference>
<evidence type="ECO:0000256" key="1">
    <source>
        <dbReference type="ARBA" id="ARBA00022679"/>
    </source>
</evidence>
<dbReference type="CDD" id="cd01949">
    <property type="entry name" value="GGDEF"/>
    <property type="match status" value="1"/>
</dbReference>
<dbReference type="Pfam" id="PF08448">
    <property type="entry name" value="PAS_4"/>
    <property type="match status" value="1"/>
</dbReference>
<dbReference type="Gene3D" id="3.30.450.20">
    <property type="entry name" value="PAS domain"/>
    <property type="match status" value="1"/>
</dbReference>
<evidence type="ECO:0000259" key="7">
    <source>
        <dbReference type="PROSITE" id="PS50883"/>
    </source>
</evidence>
<dbReference type="SUPFAM" id="SSF55781">
    <property type="entry name" value="GAF domain-like"/>
    <property type="match status" value="1"/>
</dbReference>
<feature type="domain" description="PAC" evidence="6">
    <location>
        <begin position="396"/>
        <end position="448"/>
    </location>
</feature>
<dbReference type="Gene3D" id="3.30.70.270">
    <property type="match status" value="1"/>
</dbReference>
<dbReference type="Pfam" id="PF00990">
    <property type="entry name" value="GGDEF"/>
    <property type="match status" value="1"/>
</dbReference>
<dbReference type="Pfam" id="PF00563">
    <property type="entry name" value="EAL"/>
    <property type="match status" value="1"/>
</dbReference>
<dbReference type="InterPro" id="IPR000700">
    <property type="entry name" value="PAS-assoc_C"/>
</dbReference>
<dbReference type="GO" id="GO:0071111">
    <property type="term" value="F:cyclic-guanylate-specific phosphodiesterase activity"/>
    <property type="evidence" value="ECO:0007669"/>
    <property type="project" value="UniProtKB-EC"/>
</dbReference>
<dbReference type="InterPro" id="IPR013656">
    <property type="entry name" value="PAS_4"/>
</dbReference>
<sequence>MAYTVLVIENELARAARLDHALGPAGAVVRTAVNLAAAREVLAAGPVEAVVVRHLLPDGSAFDLAAAAPDAALLIGVEEGDEAVAARALDHGFDDYLVFDGSGGYLDVLAHQVGTAVARRQAQTRSVRVNERVARQNQLLQAILRAHSNFLVADAPGAAFDALLEDFLQLTRSGYGLIAEVLYDLQDKPYLRCYALTDISWDDPTRAAVARHAQTGMLFNNLDTLFGAALVTGEAVISNTPPSDPRSGGLPPGHAPLDAFLGLPVHASGRLVAFVGVANRQGGYDQDDVDFLQPLVITVGQLVEARRAQSERVIAELGLRESEARWRRLSELSSDWYWEQDAQLRMTRIDGGILRSTGTNGRAYQGLSAWELPAIRVSETRRRALRQQMESHEVFQDFEMAVEGEDGMPHWISISGTPVHGPDGAFVGYRGIGRNITDRKKADARIEQLAFQDELTGLPNRRSMIDRLQQALADSSQLGRSGAVLLLDLDNFKDLNDTLGHEFGDQLLQQVAQRLRGCARPHDTVARLGGDEFVLLLEGLSSDLAHARQQAEAMAQAVLQSLRMPHAADQADVLCTPSIGIVLFQDHLLPVDELLKRADLAMYESKASGRNTCSFFDPKMLEAVSKRLRLESDLRQALAQRALVLVYQPVVDRAGALVGVEALVRWPHPQRGMVSPADFIPVAEQTGLIVMLGRQVVEEACRQLVVWEQDARTRQLTIAVNVSACEFRHPHFVQQLIETVERAGADPRRLKLELTESLLLHDVQDTVAKMLALKTVGIALALDDFGTGYSSLSYLKRLPLDTLKIDQSFVCGILTDPHDAAIAGTIVRLARSLGLRVVAEGVETEGQRDYLLASGCEYLQGYLFGRPAPVAALEKFWT</sequence>